<comment type="similarity">
    <text evidence="1 8">Belongs to the cytidylate kinase family. Type 1 subfamily.</text>
</comment>
<comment type="subcellular location">
    <subcellularLocation>
        <location evidence="8">Cytoplasm</location>
    </subcellularLocation>
</comment>
<evidence type="ECO:0000313" key="10">
    <source>
        <dbReference type="EMBL" id="MDG3002170.1"/>
    </source>
</evidence>
<dbReference type="CDD" id="cd02020">
    <property type="entry name" value="CMPK"/>
    <property type="match status" value="1"/>
</dbReference>
<accession>A0ABT6F446</accession>
<dbReference type="PANTHER" id="PTHR21299">
    <property type="entry name" value="CYTIDYLATE KINASE/PANTOATE-BETA-ALANINE LIGASE"/>
    <property type="match status" value="1"/>
</dbReference>
<evidence type="ECO:0000256" key="6">
    <source>
        <dbReference type="ARBA" id="ARBA00047615"/>
    </source>
</evidence>
<dbReference type="GO" id="GO:0016301">
    <property type="term" value="F:kinase activity"/>
    <property type="evidence" value="ECO:0007669"/>
    <property type="project" value="UniProtKB-KW"/>
</dbReference>
<dbReference type="RefSeq" id="WP_277858537.1">
    <property type="nucleotide sequence ID" value="NZ_JARRAG010000001.1"/>
</dbReference>
<dbReference type="EMBL" id="JARRAG010000001">
    <property type="protein sequence ID" value="MDG3002170.1"/>
    <property type="molecule type" value="Genomic_DNA"/>
</dbReference>
<evidence type="ECO:0000256" key="4">
    <source>
        <dbReference type="ARBA" id="ARBA00022777"/>
    </source>
</evidence>
<evidence type="ECO:0000256" key="8">
    <source>
        <dbReference type="HAMAP-Rule" id="MF_00238"/>
    </source>
</evidence>
<dbReference type="Proteomes" id="UP001216907">
    <property type="component" value="Unassembled WGS sequence"/>
</dbReference>
<comment type="catalytic activity">
    <reaction evidence="6 8">
        <text>dCMP + ATP = dCDP + ADP</text>
        <dbReference type="Rhea" id="RHEA:25094"/>
        <dbReference type="ChEBI" id="CHEBI:30616"/>
        <dbReference type="ChEBI" id="CHEBI:57566"/>
        <dbReference type="ChEBI" id="CHEBI:58593"/>
        <dbReference type="ChEBI" id="CHEBI:456216"/>
        <dbReference type="EC" id="2.7.4.25"/>
    </reaction>
</comment>
<reference evidence="10 11" key="1">
    <citation type="submission" date="2023-03" db="EMBL/GenBank/DDBJ databases">
        <title>Paludisphaera mucosa sp. nov. a novel planctomycete from northern fen.</title>
        <authorList>
            <person name="Ivanova A."/>
        </authorList>
    </citation>
    <scope>NUCLEOTIDE SEQUENCE [LARGE SCALE GENOMIC DNA]</scope>
    <source>
        <strain evidence="10 11">Pla2</strain>
    </source>
</reference>
<dbReference type="NCBIfam" id="TIGR00017">
    <property type="entry name" value="cmk"/>
    <property type="match status" value="1"/>
</dbReference>
<comment type="catalytic activity">
    <reaction evidence="7 8">
        <text>CMP + ATP = CDP + ADP</text>
        <dbReference type="Rhea" id="RHEA:11600"/>
        <dbReference type="ChEBI" id="CHEBI:30616"/>
        <dbReference type="ChEBI" id="CHEBI:58069"/>
        <dbReference type="ChEBI" id="CHEBI:60377"/>
        <dbReference type="ChEBI" id="CHEBI:456216"/>
        <dbReference type="EC" id="2.7.4.25"/>
    </reaction>
</comment>
<gene>
    <name evidence="8 10" type="primary">cmk</name>
    <name evidence="10" type="ORF">PZE19_00065</name>
</gene>
<name>A0ABT6F446_9BACT</name>
<dbReference type="EC" id="2.7.4.25" evidence="8"/>
<evidence type="ECO:0000256" key="2">
    <source>
        <dbReference type="ARBA" id="ARBA00022679"/>
    </source>
</evidence>
<evidence type="ECO:0000313" key="11">
    <source>
        <dbReference type="Proteomes" id="UP001216907"/>
    </source>
</evidence>
<keyword evidence="5 8" id="KW-0067">ATP-binding</keyword>
<feature type="domain" description="Cytidylate kinase" evidence="9">
    <location>
        <begin position="14"/>
        <end position="220"/>
    </location>
</feature>
<keyword evidence="4 8" id="KW-0418">Kinase</keyword>
<keyword evidence="8" id="KW-0963">Cytoplasm</keyword>
<dbReference type="InterPro" id="IPR011994">
    <property type="entry name" value="Cytidylate_kinase_dom"/>
</dbReference>
<dbReference type="InterPro" id="IPR027417">
    <property type="entry name" value="P-loop_NTPase"/>
</dbReference>
<dbReference type="PANTHER" id="PTHR21299:SF2">
    <property type="entry name" value="CYTIDYLATE KINASE"/>
    <property type="match status" value="1"/>
</dbReference>
<dbReference type="HAMAP" id="MF_00238">
    <property type="entry name" value="Cytidyl_kinase_type1"/>
    <property type="match status" value="1"/>
</dbReference>
<dbReference type="Pfam" id="PF02224">
    <property type="entry name" value="Cytidylate_kin"/>
    <property type="match status" value="1"/>
</dbReference>
<feature type="binding site" evidence="8">
    <location>
        <begin position="18"/>
        <end position="26"/>
    </location>
    <ligand>
        <name>ATP</name>
        <dbReference type="ChEBI" id="CHEBI:30616"/>
    </ligand>
</feature>
<proteinExistence type="inferred from homology"/>
<keyword evidence="2 8" id="KW-0808">Transferase</keyword>
<evidence type="ECO:0000256" key="1">
    <source>
        <dbReference type="ARBA" id="ARBA00009427"/>
    </source>
</evidence>
<dbReference type="Gene3D" id="3.40.50.300">
    <property type="entry name" value="P-loop containing nucleotide triphosphate hydrolases"/>
    <property type="match status" value="1"/>
</dbReference>
<keyword evidence="11" id="KW-1185">Reference proteome</keyword>
<evidence type="ECO:0000256" key="3">
    <source>
        <dbReference type="ARBA" id="ARBA00022741"/>
    </source>
</evidence>
<organism evidence="10 11">
    <name type="scientific">Paludisphaera mucosa</name>
    <dbReference type="NCBI Taxonomy" id="3030827"/>
    <lineage>
        <taxon>Bacteria</taxon>
        <taxon>Pseudomonadati</taxon>
        <taxon>Planctomycetota</taxon>
        <taxon>Planctomycetia</taxon>
        <taxon>Isosphaerales</taxon>
        <taxon>Isosphaeraceae</taxon>
        <taxon>Paludisphaera</taxon>
    </lineage>
</organism>
<evidence type="ECO:0000256" key="7">
    <source>
        <dbReference type="ARBA" id="ARBA00048478"/>
    </source>
</evidence>
<evidence type="ECO:0000259" key="9">
    <source>
        <dbReference type="Pfam" id="PF02224"/>
    </source>
</evidence>
<protein>
    <recommendedName>
        <fullName evidence="8">Cytidylate kinase</fullName>
        <shortName evidence="8">CK</shortName>
        <ecNumber evidence="8">2.7.4.25</ecNumber>
    </recommendedName>
    <alternativeName>
        <fullName evidence="8">Cytidine monophosphate kinase</fullName>
        <shortName evidence="8">CMP kinase</shortName>
    </alternativeName>
</protein>
<dbReference type="InterPro" id="IPR003136">
    <property type="entry name" value="Cytidylate_kin"/>
</dbReference>
<keyword evidence="3 8" id="KW-0547">Nucleotide-binding</keyword>
<comment type="caution">
    <text evidence="10">The sequence shown here is derived from an EMBL/GenBank/DDBJ whole genome shotgun (WGS) entry which is preliminary data.</text>
</comment>
<dbReference type="SUPFAM" id="SSF52540">
    <property type="entry name" value="P-loop containing nucleoside triphosphate hydrolases"/>
    <property type="match status" value="1"/>
</dbReference>
<evidence type="ECO:0000256" key="5">
    <source>
        <dbReference type="ARBA" id="ARBA00022840"/>
    </source>
</evidence>
<sequence length="226" mass="24347">MALAPGRLLVHRVVTIDGPAGAGKSTVARLLAERLGWRFLDTGAMYRVVTLAALRGEVALDDPEALDRLAARLEAAFPPGRALLGGEDVSQAIRDVAVTRASRFIADCAAVRARLVAWQRAFADAADVVTEGRDQGTVVFPDAARKFFVTASEVERARRRHRELQAKGSDTTFEAVLADQQARDARDASRAIAPMKPADDAETVDTTGLTIDQVVDLLHRKVLPSP</sequence>